<comment type="caution">
    <text evidence="2">The sequence shown here is derived from an EMBL/GenBank/DDBJ whole genome shotgun (WGS) entry which is preliminary data.</text>
</comment>
<organism evidence="2 3">
    <name type="scientific">Coccomyxa viridis</name>
    <dbReference type="NCBI Taxonomy" id="1274662"/>
    <lineage>
        <taxon>Eukaryota</taxon>
        <taxon>Viridiplantae</taxon>
        <taxon>Chlorophyta</taxon>
        <taxon>core chlorophytes</taxon>
        <taxon>Trebouxiophyceae</taxon>
        <taxon>Trebouxiophyceae incertae sedis</taxon>
        <taxon>Coccomyxaceae</taxon>
        <taxon>Coccomyxa</taxon>
    </lineage>
</organism>
<dbReference type="PROSITE" id="PS51087">
    <property type="entry name" value="APAG"/>
    <property type="match status" value="1"/>
</dbReference>
<evidence type="ECO:0000259" key="1">
    <source>
        <dbReference type="PROSITE" id="PS51087"/>
    </source>
</evidence>
<evidence type="ECO:0000313" key="2">
    <source>
        <dbReference type="EMBL" id="CAL5228743.1"/>
    </source>
</evidence>
<dbReference type="InterPro" id="IPR036767">
    <property type="entry name" value="ApaG_sf"/>
</dbReference>
<feature type="domain" description="ApaG" evidence="1">
    <location>
        <begin position="314"/>
        <end position="460"/>
    </location>
</feature>
<dbReference type="PANTHER" id="PTHR47463:SF2">
    <property type="entry name" value="F-BOX PROTEIN SKIP16"/>
    <property type="match status" value="1"/>
</dbReference>
<dbReference type="InterPro" id="IPR007474">
    <property type="entry name" value="ApaG_domain"/>
</dbReference>
<reference evidence="2 3" key="1">
    <citation type="submission" date="2024-06" db="EMBL/GenBank/DDBJ databases">
        <authorList>
            <person name="Kraege A."/>
            <person name="Thomma B."/>
        </authorList>
    </citation>
    <scope>NUCLEOTIDE SEQUENCE [LARGE SCALE GENOMIC DNA]</scope>
</reference>
<dbReference type="Gene3D" id="2.60.40.1470">
    <property type="entry name" value="ApaG domain"/>
    <property type="match status" value="1"/>
</dbReference>
<accession>A0ABP1GEQ8</accession>
<keyword evidence="3" id="KW-1185">Reference proteome</keyword>
<name>A0ABP1GEQ8_9CHLO</name>
<proteinExistence type="predicted"/>
<dbReference type="Pfam" id="PF04379">
    <property type="entry name" value="DUF525"/>
    <property type="match status" value="1"/>
</dbReference>
<sequence length="460" mass="51372">MATISDLSAPLITHIFSFTSAKDCCRALCAQKAWRVALEDDRLWKTFCREEYALKSPLAFKRQQLPTYRQAFLDWKDSIGRYGSLGERAAVAWQKIEDVLAQQHPSILASLRPGAEEEDLDKLSQRLGMPIPDAFRVVYRFHDGQQFAPPFAFWGLFGWFNVYHAVHSTSMLPLKKICLLLHDDSKAIFCSASPEAFQEDGGPLDRTDNEHVGSILEHRQMCVAMSSGDVFTFANRVGTCANAGLLLAGDTGSDHVLRWFEAYATALNTGYFQMGDGWDLVREDYGEVEALARVPRDAFKGISIIPRLPPGQVEACTRGIKVSASVVILPDNPMSRSVTVHEYAYSIRFTLLPVEEQLRLSPQAQPLTSAQLLSRHWVILDERGQCTDTVEGEAVIGKYPHLTQDKPTFEYQSCTNLPLGSHGAMAGHFTFVEGTIANPTGPAFDVQCPRFYLTVPEWIF</sequence>
<dbReference type="InterPro" id="IPR036047">
    <property type="entry name" value="F-box-like_dom_sf"/>
</dbReference>
<dbReference type="Gene3D" id="1.20.1280.50">
    <property type="match status" value="1"/>
</dbReference>
<protein>
    <submittedName>
        <fullName evidence="2">G11928 protein</fullName>
    </submittedName>
</protein>
<dbReference type="EMBL" id="CAXHTA020000019">
    <property type="protein sequence ID" value="CAL5228743.1"/>
    <property type="molecule type" value="Genomic_DNA"/>
</dbReference>
<gene>
    <name evidence="2" type="primary">g11928</name>
    <name evidence="2" type="ORF">VP750_LOCUS10649</name>
</gene>
<evidence type="ECO:0000313" key="3">
    <source>
        <dbReference type="Proteomes" id="UP001497392"/>
    </source>
</evidence>
<dbReference type="Pfam" id="PF12937">
    <property type="entry name" value="F-box-like"/>
    <property type="match status" value="1"/>
</dbReference>
<dbReference type="SUPFAM" id="SSF81383">
    <property type="entry name" value="F-box domain"/>
    <property type="match status" value="1"/>
</dbReference>
<dbReference type="SUPFAM" id="SSF110069">
    <property type="entry name" value="ApaG-like"/>
    <property type="match status" value="1"/>
</dbReference>
<dbReference type="PANTHER" id="PTHR47463">
    <property type="entry name" value="F-BOX PROTEIN SKIP16"/>
    <property type="match status" value="1"/>
</dbReference>
<dbReference type="InterPro" id="IPR001810">
    <property type="entry name" value="F-box_dom"/>
</dbReference>
<dbReference type="Proteomes" id="UP001497392">
    <property type="component" value="Unassembled WGS sequence"/>
</dbReference>